<dbReference type="Proteomes" id="UP000730482">
    <property type="component" value="Unassembled WGS sequence"/>
</dbReference>
<comment type="caution">
    <text evidence="1">The sequence shown here is derived from an EMBL/GenBank/DDBJ whole genome shotgun (WGS) entry which is preliminary data.</text>
</comment>
<protein>
    <submittedName>
        <fullName evidence="1">Uncharacterized protein</fullName>
    </submittedName>
</protein>
<name>A0ABS5KWE2_9ACTN</name>
<organism evidence="1 2">
    <name type="scientific">Catenulispora pinistramenti</name>
    <dbReference type="NCBI Taxonomy" id="2705254"/>
    <lineage>
        <taxon>Bacteria</taxon>
        <taxon>Bacillati</taxon>
        <taxon>Actinomycetota</taxon>
        <taxon>Actinomycetes</taxon>
        <taxon>Catenulisporales</taxon>
        <taxon>Catenulisporaceae</taxon>
        <taxon>Catenulispora</taxon>
    </lineage>
</organism>
<evidence type="ECO:0000313" key="1">
    <source>
        <dbReference type="EMBL" id="MBS2550377.1"/>
    </source>
</evidence>
<accession>A0ABS5KWE2</accession>
<gene>
    <name evidence="1" type="ORF">KGQ19_26250</name>
</gene>
<proteinExistence type="predicted"/>
<dbReference type="RefSeq" id="WP_212013003.1">
    <property type="nucleotide sequence ID" value="NZ_JAAFYZ010000100.1"/>
</dbReference>
<keyword evidence="2" id="KW-1185">Reference proteome</keyword>
<evidence type="ECO:0000313" key="2">
    <source>
        <dbReference type="Proteomes" id="UP000730482"/>
    </source>
</evidence>
<sequence>MIDHREQRNDETPTPNIVGAWFVLGAAASERVPWWAGQWLAEGHDGPTLRELAGLNGRDPHAVTDLLPAALAELGVSMPTTVTAAASEAFRYTAELHLSGQASARWVAQQVEQIIIRTDYSNEVFDLPLGLIYGVDDEWEGGWGRTVEELKADIHAKCVEQLLGSSMSSSAISTVDGNAGADGE</sequence>
<reference evidence="1 2" key="1">
    <citation type="submission" date="2020-02" db="EMBL/GenBank/DDBJ databases">
        <title>Acidophilic actinobacteria isolated from forest soil.</title>
        <authorList>
            <person name="Golinska P."/>
        </authorList>
    </citation>
    <scope>NUCLEOTIDE SEQUENCE [LARGE SCALE GENOMIC DNA]</scope>
    <source>
        <strain evidence="1 2">NL8</strain>
    </source>
</reference>
<dbReference type="EMBL" id="JAAFYZ010000100">
    <property type="protein sequence ID" value="MBS2550377.1"/>
    <property type="molecule type" value="Genomic_DNA"/>
</dbReference>